<evidence type="ECO:0000256" key="5">
    <source>
        <dbReference type="ARBA" id="ARBA00022833"/>
    </source>
</evidence>
<sequence length="258" mass="30944">GFRFMKMVSTNNYKTEKVLVVNGAVITHTERPWKCTYEECNKSFKVRSKLERHRISHTELRPFKCPVPNCEKTYKRLDHLQIHTVIHGQDPKPFKCEIEEECGSAFTQDYLLRKHMTIHTKKKPYLCEDEGCEKSFSSSTKLRIHKRVHFDQNRWRCAFQGCEQEFSKINELHTHIRNDHEAICELCNKKLKDMKSLRRHMITHNPDRILFPCDWKDCEKHYYSHPRLCKVRKLNKDDKINRNVTEIEHLTGFGYYNS</sequence>
<dbReference type="InterPro" id="IPR036236">
    <property type="entry name" value="Znf_C2H2_sf"/>
</dbReference>
<feature type="non-terminal residue" evidence="9">
    <location>
        <position position="1"/>
    </location>
</feature>
<dbReference type="EMBL" id="CAJVQB010091253">
    <property type="protein sequence ID" value="CAG8848256.1"/>
    <property type="molecule type" value="Genomic_DNA"/>
</dbReference>
<keyword evidence="2" id="KW-0479">Metal-binding</keyword>
<keyword evidence="6" id="KW-0539">Nucleus</keyword>
<feature type="domain" description="C2H2-type" evidence="8">
    <location>
        <begin position="182"/>
        <end position="209"/>
    </location>
</feature>
<dbReference type="PROSITE" id="PS00028">
    <property type="entry name" value="ZINC_FINGER_C2H2_1"/>
    <property type="match status" value="5"/>
</dbReference>
<reference evidence="9 10" key="1">
    <citation type="submission" date="2021-06" db="EMBL/GenBank/DDBJ databases">
        <authorList>
            <person name="Kallberg Y."/>
            <person name="Tangrot J."/>
            <person name="Rosling A."/>
        </authorList>
    </citation>
    <scope>NUCLEOTIDE SEQUENCE [LARGE SCALE GENOMIC DNA]</scope>
    <source>
        <strain evidence="9 10">120-4 pot B 10/14</strain>
    </source>
</reference>
<comment type="caution">
    <text evidence="9">The sequence shown here is derived from an EMBL/GenBank/DDBJ whole genome shotgun (WGS) entry which is preliminary data.</text>
</comment>
<organism evidence="9 10">
    <name type="scientific">Gigaspora margarita</name>
    <dbReference type="NCBI Taxonomy" id="4874"/>
    <lineage>
        <taxon>Eukaryota</taxon>
        <taxon>Fungi</taxon>
        <taxon>Fungi incertae sedis</taxon>
        <taxon>Mucoromycota</taxon>
        <taxon>Glomeromycotina</taxon>
        <taxon>Glomeromycetes</taxon>
        <taxon>Diversisporales</taxon>
        <taxon>Gigasporaceae</taxon>
        <taxon>Gigaspora</taxon>
    </lineage>
</organism>
<dbReference type="SMART" id="SM00355">
    <property type="entry name" value="ZnF_C2H2"/>
    <property type="match status" value="6"/>
</dbReference>
<gene>
    <name evidence="9" type="ORF">GMARGA_LOCUS39096</name>
</gene>
<keyword evidence="10" id="KW-1185">Reference proteome</keyword>
<feature type="non-terminal residue" evidence="9">
    <location>
        <position position="258"/>
    </location>
</feature>
<evidence type="ECO:0000256" key="2">
    <source>
        <dbReference type="ARBA" id="ARBA00022723"/>
    </source>
</evidence>
<dbReference type="PANTHER" id="PTHR16515">
    <property type="entry name" value="PR DOMAIN ZINC FINGER PROTEIN"/>
    <property type="match status" value="1"/>
</dbReference>
<feature type="domain" description="C2H2-type" evidence="8">
    <location>
        <begin position="94"/>
        <end position="124"/>
    </location>
</feature>
<feature type="domain" description="C2H2-type" evidence="8">
    <location>
        <begin position="125"/>
        <end position="154"/>
    </location>
</feature>
<feature type="domain" description="C2H2-type" evidence="8">
    <location>
        <begin position="63"/>
        <end position="92"/>
    </location>
</feature>
<evidence type="ECO:0000256" key="1">
    <source>
        <dbReference type="ARBA" id="ARBA00004123"/>
    </source>
</evidence>
<dbReference type="InterPro" id="IPR050331">
    <property type="entry name" value="Zinc_finger"/>
</dbReference>
<dbReference type="SUPFAM" id="SSF57667">
    <property type="entry name" value="beta-beta-alpha zinc fingers"/>
    <property type="match status" value="2"/>
</dbReference>
<evidence type="ECO:0000256" key="7">
    <source>
        <dbReference type="PROSITE-ProRule" id="PRU00042"/>
    </source>
</evidence>
<dbReference type="PROSITE" id="PS50157">
    <property type="entry name" value="ZINC_FINGER_C2H2_2"/>
    <property type="match status" value="6"/>
</dbReference>
<evidence type="ECO:0000256" key="3">
    <source>
        <dbReference type="ARBA" id="ARBA00022737"/>
    </source>
</evidence>
<feature type="domain" description="C2H2-type" evidence="8">
    <location>
        <begin position="33"/>
        <end position="62"/>
    </location>
</feature>
<keyword evidence="5" id="KW-0862">Zinc</keyword>
<evidence type="ECO:0000313" key="9">
    <source>
        <dbReference type="EMBL" id="CAG8848256.1"/>
    </source>
</evidence>
<evidence type="ECO:0000313" key="10">
    <source>
        <dbReference type="Proteomes" id="UP000789901"/>
    </source>
</evidence>
<evidence type="ECO:0000259" key="8">
    <source>
        <dbReference type="PROSITE" id="PS50157"/>
    </source>
</evidence>
<keyword evidence="3" id="KW-0677">Repeat</keyword>
<dbReference type="Gene3D" id="3.30.160.60">
    <property type="entry name" value="Classic Zinc Finger"/>
    <property type="match status" value="5"/>
</dbReference>
<comment type="subcellular location">
    <subcellularLocation>
        <location evidence="1">Nucleus</location>
    </subcellularLocation>
</comment>
<name>A0ABN7X6E4_GIGMA</name>
<dbReference type="Proteomes" id="UP000789901">
    <property type="component" value="Unassembled WGS sequence"/>
</dbReference>
<feature type="domain" description="C2H2-type" evidence="8">
    <location>
        <begin position="155"/>
        <end position="180"/>
    </location>
</feature>
<dbReference type="InterPro" id="IPR013087">
    <property type="entry name" value="Znf_C2H2_type"/>
</dbReference>
<protein>
    <submittedName>
        <fullName evidence="9">40876_t:CDS:1</fullName>
    </submittedName>
</protein>
<evidence type="ECO:0000256" key="6">
    <source>
        <dbReference type="ARBA" id="ARBA00023242"/>
    </source>
</evidence>
<dbReference type="PANTHER" id="PTHR16515:SF57">
    <property type="entry name" value="ZINC FINGER PROTEIN 154-LIKE"/>
    <property type="match status" value="1"/>
</dbReference>
<accession>A0ABN7X6E4</accession>
<proteinExistence type="predicted"/>
<dbReference type="Pfam" id="PF00096">
    <property type="entry name" value="zf-C2H2"/>
    <property type="match status" value="5"/>
</dbReference>
<keyword evidence="4 7" id="KW-0863">Zinc-finger</keyword>
<evidence type="ECO:0000256" key="4">
    <source>
        <dbReference type="ARBA" id="ARBA00022771"/>
    </source>
</evidence>